<name>F8L6Y5_SIMNZ</name>
<protein>
    <recommendedName>
        <fullName evidence="3">Rossmann fold nucleotide-binding protein</fullName>
    </recommendedName>
</protein>
<evidence type="ECO:0000313" key="2">
    <source>
        <dbReference type="Proteomes" id="UP000000496"/>
    </source>
</evidence>
<sequence length="185" mass="19965">MEVRIGIFGSSEIESSEVLTQAVHLGQALNEHDVLLMTGACSGLPYAVAAAASEKQKWGFSPVRNYEEQLQLTPDDDISIYDKMIFVPETFPFAKILSVSKKYRNVLSTASCDGAIVIGGKWGTLNEVTNLVDMGKPIGVLVGSGGIADEVSALVERLDPDSLELLILERDPKKLVTKLLGEINS</sequence>
<keyword evidence="2" id="KW-1185">Reference proteome</keyword>
<evidence type="ECO:0000313" key="1">
    <source>
        <dbReference type="EMBL" id="CCB88495.1"/>
    </source>
</evidence>
<dbReference type="RefSeq" id="WP_013942962.1">
    <property type="nucleotide sequence ID" value="NC_015713.1"/>
</dbReference>
<dbReference type="Pfam" id="PF18306">
    <property type="entry name" value="LDcluster4"/>
    <property type="match status" value="1"/>
</dbReference>
<accession>F8L6Y5</accession>
<dbReference type="InterPro" id="IPR041164">
    <property type="entry name" value="LDcluster4"/>
</dbReference>
<reference key="1">
    <citation type="journal article" date="2011" name="Mol. Biol. Evol.">
        <title>Unity in variety -- the pan-genome of the Chlamydiae.</title>
        <authorList>
            <person name="Collingro A."/>
            <person name="Tischler P."/>
            <person name="Weinmaier T."/>
            <person name="Penz T."/>
            <person name="Heinz E."/>
            <person name="Brunham R.C."/>
            <person name="Read T.D."/>
            <person name="Bavoil P.M."/>
            <person name="Sachse K."/>
            <person name="Kahane S."/>
            <person name="Friedman M.G."/>
            <person name="Rattei T."/>
            <person name="Myers G.S.A."/>
            <person name="Horn M."/>
        </authorList>
    </citation>
    <scope>NUCLEOTIDE SEQUENCE</scope>
    <source>
        <strain>Z</strain>
    </source>
</reference>
<evidence type="ECO:0008006" key="3">
    <source>
        <dbReference type="Google" id="ProtNLM"/>
    </source>
</evidence>
<gene>
    <name evidence="1" type="ordered locus">SNE_A06180</name>
</gene>
<dbReference type="eggNOG" id="COG1611">
    <property type="taxonomic scope" value="Bacteria"/>
</dbReference>
<organism evidence="1 2">
    <name type="scientific">Simkania negevensis (strain ATCC VR-1471 / DSM 27360 / Z)</name>
    <dbReference type="NCBI Taxonomy" id="331113"/>
    <lineage>
        <taxon>Bacteria</taxon>
        <taxon>Pseudomonadati</taxon>
        <taxon>Chlamydiota</taxon>
        <taxon>Chlamydiia</taxon>
        <taxon>Parachlamydiales</taxon>
        <taxon>Simkaniaceae</taxon>
        <taxon>Simkania</taxon>
    </lineage>
</organism>
<dbReference type="Proteomes" id="UP000000496">
    <property type="component" value="Chromosome gsn.131"/>
</dbReference>
<dbReference type="EMBL" id="FR872582">
    <property type="protein sequence ID" value="CCB88495.1"/>
    <property type="molecule type" value="Genomic_DNA"/>
</dbReference>
<proteinExistence type="predicted"/>
<dbReference type="Gene3D" id="3.40.50.450">
    <property type="match status" value="1"/>
</dbReference>
<dbReference type="STRING" id="331113.SNE_A06180"/>
<dbReference type="OrthoDB" id="9793685at2"/>
<dbReference type="HOGENOM" id="CLU_100945_0_0_0"/>
<dbReference type="AlphaFoldDB" id="F8L6Y5"/>
<reference evidence="1 2" key="2">
    <citation type="journal article" date="2011" name="Mol. Biol. Evol.">
        <title>Unity in variety--the pan-genome of the Chlamydiae.</title>
        <authorList>
            <person name="Collingro A."/>
            <person name="Tischler P."/>
            <person name="Weinmaier T."/>
            <person name="Penz T."/>
            <person name="Heinz E."/>
            <person name="Brunham R.C."/>
            <person name="Read T.D."/>
            <person name="Bavoil P.M."/>
            <person name="Sachse K."/>
            <person name="Kahane S."/>
            <person name="Friedman M.G."/>
            <person name="Rattei T."/>
            <person name="Myers G.S."/>
            <person name="Horn M."/>
        </authorList>
    </citation>
    <scope>NUCLEOTIDE SEQUENCE [LARGE SCALE GENOMIC DNA]</scope>
    <source>
        <strain evidence="2">ATCC VR-1471 / Z</strain>
    </source>
</reference>
<dbReference type="KEGG" id="sng:SNE_A06180"/>
<dbReference type="SUPFAM" id="SSF102405">
    <property type="entry name" value="MCP/YpsA-like"/>
    <property type="match status" value="1"/>
</dbReference>